<reference evidence="3 4" key="1">
    <citation type="submission" date="2017-02" db="EMBL/GenBank/DDBJ databases">
        <authorList>
            <person name="Peterson S.W."/>
        </authorList>
    </citation>
    <scope>NUCLEOTIDE SEQUENCE [LARGE SCALE GENOMIC DNA]</scope>
    <source>
        <strain evidence="3 4">USBA 369</strain>
    </source>
</reference>
<dbReference type="Pfam" id="PF03401">
    <property type="entry name" value="TctC"/>
    <property type="match status" value="1"/>
</dbReference>
<gene>
    <name evidence="3" type="ORF">SAMN05428963_1248</name>
</gene>
<dbReference type="Gene3D" id="3.40.190.150">
    <property type="entry name" value="Bordetella uptake gene, domain 1"/>
    <property type="match status" value="1"/>
</dbReference>
<dbReference type="SUPFAM" id="SSF53850">
    <property type="entry name" value="Periplasmic binding protein-like II"/>
    <property type="match status" value="1"/>
</dbReference>
<dbReference type="InterPro" id="IPR005064">
    <property type="entry name" value="BUG"/>
</dbReference>
<proteinExistence type="inferred from homology"/>
<keyword evidence="2" id="KW-0732">Signal</keyword>
<dbReference type="PIRSF" id="PIRSF017082">
    <property type="entry name" value="YflP"/>
    <property type="match status" value="1"/>
</dbReference>
<keyword evidence="3" id="KW-0675">Receptor</keyword>
<dbReference type="Proteomes" id="UP000190135">
    <property type="component" value="Unassembled WGS sequence"/>
</dbReference>
<dbReference type="STRING" id="1365950.SAMN05428963_1248"/>
<dbReference type="EMBL" id="FUXL01000024">
    <property type="protein sequence ID" value="SKA38026.1"/>
    <property type="molecule type" value="Genomic_DNA"/>
</dbReference>
<dbReference type="PANTHER" id="PTHR42928">
    <property type="entry name" value="TRICARBOXYLATE-BINDING PROTEIN"/>
    <property type="match status" value="1"/>
</dbReference>
<name>A0A1T4TCA7_9HYPH</name>
<dbReference type="CDD" id="cd07012">
    <property type="entry name" value="PBP2_Bug_TTT"/>
    <property type="match status" value="1"/>
</dbReference>
<evidence type="ECO:0000256" key="2">
    <source>
        <dbReference type="SAM" id="SignalP"/>
    </source>
</evidence>
<evidence type="ECO:0000313" key="3">
    <source>
        <dbReference type="EMBL" id="SKA38026.1"/>
    </source>
</evidence>
<dbReference type="RefSeq" id="WP_165690937.1">
    <property type="nucleotide sequence ID" value="NZ_FUXL01000024.1"/>
</dbReference>
<keyword evidence="4" id="KW-1185">Reference proteome</keyword>
<organism evidence="3 4">
    <name type="scientific">Consotaella salsifontis</name>
    <dbReference type="NCBI Taxonomy" id="1365950"/>
    <lineage>
        <taxon>Bacteria</taxon>
        <taxon>Pseudomonadati</taxon>
        <taxon>Pseudomonadota</taxon>
        <taxon>Alphaproteobacteria</taxon>
        <taxon>Hyphomicrobiales</taxon>
        <taxon>Aurantimonadaceae</taxon>
        <taxon>Consotaella</taxon>
    </lineage>
</organism>
<protein>
    <submittedName>
        <fullName evidence="3">Tripartite-type tricarboxylate transporter, receptor component TctC</fullName>
    </submittedName>
</protein>
<accession>A0A1T4TCA7</accession>
<evidence type="ECO:0000313" key="4">
    <source>
        <dbReference type="Proteomes" id="UP000190135"/>
    </source>
</evidence>
<feature type="chain" id="PRO_5012074972" evidence="2">
    <location>
        <begin position="20"/>
        <end position="316"/>
    </location>
</feature>
<comment type="similarity">
    <text evidence="1">Belongs to the UPF0065 (bug) family.</text>
</comment>
<sequence length="316" mass="33843">MKRTLLALTAALLATPAMAFPDKPIELVVPFSPGGGSDVSARVFAQCVEPILGQKVLIKNITGARGKIAEVEVRDARPDGYKLLWAHQGMDMGLATGRSDYNYSAFAPVASSVAMNYGVFAGASSGIDSVEALRAKVKENPGKYTIGTALNGFSHFAVLDFLDAAGVNLDDLRTIPMSGDKERIVAAIQGNLTLVPVAVGSAAPYVESGDVVPVAILSDKRDPRLKDAKTAEEQGVDSLFAMYFTTFAPKETPKEAVQTLADAWIKAAEQPDCQKELARQSMTVAPAKGEELDKALAKRYERIENLTKKFHLTDKP</sequence>
<dbReference type="PANTHER" id="PTHR42928:SF5">
    <property type="entry name" value="BLR1237 PROTEIN"/>
    <property type="match status" value="1"/>
</dbReference>
<dbReference type="InterPro" id="IPR042100">
    <property type="entry name" value="Bug_dom1"/>
</dbReference>
<evidence type="ECO:0000256" key="1">
    <source>
        <dbReference type="ARBA" id="ARBA00006987"/>
    </source>
</evidence>
<feature type="signal peptide" evidence="2">
    <location>
        <begin position="1"/>
        <end position="19"/>
    </location>
</feature>
<dbReference type="AlphaFoldDB" id="A0A1T4TCA7"/>
<dbReference type="Gene3D" id="3.40.190.10">
    <property type="entry name" value="Periplasmic binding protein-like II"/>
    <property type="match status" value="1"/>
</dbReference>